<dbReference type="EMBL" id="BSUK01000001">
    <property type="protein sequence ID" value="GMA25076.1"/>
    <property type="molecule type" value="Genomic_DNA"/>
</dbReference>
<dbReference type="Proteomes" id="UP001157091">
    <property type="component" value="Unassembled WGS sequence"/>
</dbReference>
<accession>A0ABQ6I2V8</accession>
<keyword evidence="1" id="KW-0472">Membrane</keyword>
<evidence type="ECO:0000313" key="3">
    <source>
        <dbReference type="Proteomes" id="UP001157091"/>
    </source>
</evidence>
<keyword evidence="1" id="KW-1133">Transmembrane helix</keyword>
<protein>
    <submittedName>
        <fullName evidence="2">Uncharacterized protein</fullName>
    </submittedName>
</protein>
<gene>
    <name evidence="2" type="ORF">GCM10025864_28350</name>
</gene>
<keyword evidence="3" id="KW-1185">Reference proteome</keyword>
<sequence>MTVFHEGERVTMPGETGLVAWVCVRTGPSRPLASTARTATSLVEPEAVVITACVVVTVLRTVQYRVSASDVVAPRVAALVRTWYFLAPGTAFQEYAVDAAHWTGAWLAVALTTVGAAVVYFTAPYFFPAASTRAFTAFRIVGSFW</sequence>
<proteinExistence type="predicted"/>
<feature type="transmembrane region" description="Helical" evidence="1">
    <location>
        <begin position="105"/>
        <end position="127"/>
    </location>
</feature>
<keyword evidence="1" id="KW-0812">Transmembrane</keyword>
<organism evidence="2 3">
    <name type="scientific">Luteimicrobium album</name>
    <dbReference type="NCBI Taxonomy" id="1054550"/>
    <lineage>
        <taxon>Bacteria</taxon>
        <taxon>Bacillati</taxon>
        <taxon>Actinomycetota</taxon>
        <taxon>Actinomycetes</taxon>
        <taxon>Micrococcales</taxon>
        <taxon>Luteimicrobium</taxon>
    </lineage>
</organism>
<evidence type="ECO:0000313" key="2">
    <source>
        <dbReference type="EMBL" id="GMA25076.1"/>
    </source>
</evidence>
<dbReference type="RefSeq" id="WP_284293719.1">
    <property type="nucleotide sequence ID" value="NZ_BSUK01000001.1"/>
</dbReference>
<evidence type="ECO:0000256" key="1">
    <source>
        <dbReference type="SAM" id="Phobius"/>
    </source>
</evidence>
<reference evidence="3" key="1">
    <citation type="journal article" date="2019" name="Int. J. Syst. Evol. Microbiol.">
        <title>The Global Catalogue of Microorganisms (GCM) 10K type strain sequencing project: providing services to taxonomists for standard genome sequencing and annotation.</title>
        <authorList>
            <consortium name="The Broad Institute Genomics Platform"/>
            <consortium name="The Broad Institute Genome Sequencing Center for Infectious Disease"/>
            <person name="Wu L."/>
            <person name="Ma J."/>
        </authorList>
    </citation>
    <scope>NUCLEOTIDE SEQUENCE [LARGE SCALE GENOMIC DNA]</scope>
    <source>
        <strain evidence="3">NBRC 106348</strain>
    </source>
</reference>
<comment type="caution">
    <text evidence="2">The sequence shown here is derived from an EMBL/GenBank/DDBJ whole genome shotgun (WGS) entry which is preliminary data.</text>
</comment>
<name>A0ABQ6I2V8_9MICO</name>